<dbReference type="GO" id="GO:0016887">
    <property type="term" value="F:ATP hydrolysis activity"/>
    <property type="evidence" value="ECO:0007669"/>
    <property type="project" value="InterPro"/>
</dbReference>
<dbReference type="SUPFAM" id="SSF81665">
    <property type="entry name" value="Calcium ATPase, transmembrane domain M"/>
    <property type="match status" value="1"/>
</dbReference>
<comment type="similarity">
    <text evidence="17">Belongs to the cation transport ATPase (P-type) (TC 3.A.3) family.</text>
</comment>
<evidence type="ECO:0000313" key="19">
    <source>
        <dbReference type="EMBL" id="CDK29082.1"/>
    </source>
</evidence>
<evidence type="ECO:0000256" key="6">
    <source>
        <dbReference type="ARBA" id="ARBA00022723"/>
    </source>
</evidence>
<feature type="transmembrane region" description="Helical" evidence="17">
    <location>
        <begin position="309"/>
        <end position="328"/>
    </location>
</feature>
<dbReference type="FunFam" id="2.70.150.10:FF:000028">
    <property type="entry name" value="Calcium-transporting ATPase"/>
    <property type="match status" value="1"/>
</dbReference>
<dbReference type="Pfam" id="PF00122">
    <property type="entry name" value="E1-E2_ATPase"/>
    <property type="match status" value="1"/>
</dbReference>
<feature type="transmembrane region" description="Helical" evidence="17">
    <location>
        <begin position="1020"/>
        <end position="1047"/>
    </location>
</feature>
<evidence type="ECO:0000256" key="7">
    <source>
        <dbReference type="ARBA" id="ARBA00022741"/>
    </source>
</evidence>
<dbReference type="NCBIfam" id="TIGR01494">
    <property type="entry name" value="ATPase_P-type"/>
    <property type="match status" value="3"/>
</dbReference>
<dbReference type="InterPro" id="IPR036412">
    <property type="entry name" value="HAD-like_sf"/>
</dbReference>
<keyword evidence="12 17" id="KW-1133">Transmembrane helix</keyword>
<dbReference type="SUPFAM" id="SSF81653">
    <property type="entry name" value="Calcium ATPase, transduction domain A"/>
    <property type="match status" value="1"/>
</dbReference>
<keyword evidence="6" id="KW-0479">Metal-binding</keyword>
<dbReference type="CDD" id="cd02081">
    <property type="entry name" value="P-type_ATPase_Ca_PMCA-like"/>
    <property type="match status" value="1"/>
</dbReference>
<gene>
    <name evidence="19" type="ORF">KUCA_T00005069001</name>
</gene>
<comment type="function">
    <text evidence="17">Catalyzes the hydrolysis of ATP coupled with the transport of calcium.</text>
</comment>
<dbReference type="STRING" id="1382522.W6MUB2"/>
<feature type="transmembrane region" description="Helical" evidence="17">
    <location>
        <begin position="940"/>
        <end position="958"/>
    </location>
</feature>
<keyword evidence="14 17" id="KW-0472">Membrane</keyword>
<dbReference type="InterPro" id="IPR023299">
    <property type="entry name" value="ATPase_P-typ_cyto_dom_N"/>
</dbReference>
<dbReference type="FunFam" id="1.20.1110.10:FF:000002">
    <property type="entry name" value="Calcium-transporting ATPase"/>
    <property type="match status" value="1"/>
</dbReference>
<dbReference type="Proteomes" id="UP000019384">
    <property type="component" value="Unassembled WGS sequence"/>
</dbReference>
<dbReference type="GO" id="GO:0005524">
    <property type="term" value="F:ATP binding"/>
    <property type="evidence" value="ECO:0007669"/>
    <property type="project" value="UniProtKB-KW"/>
</dbReference>
<dbReference type="Pfam" id="PF00689">
    <property type="entry name" value="Cation_ATPase_C"/>
    <property type="match status" value="1"/>
</dbReference>
<dbReference type="OrthoDB" id="3352408at2759"/>
<dbReference type="SMART" id="SM00831">
    <property type="entry name" value="Cation_ATPase_N"/>
    <property type="match status" value="1"/>
</dbReference>
<dbReference type="SFLD" id="SFLDF00027">
    <property type="entry name" value="p-type_atpase"/>
    <property type="match status" value="1"/>
</dbReference>
<dbReference type="InterPro" id="IPR059000">
    <property type="entry name" value="ATPase_P-type_domA"/>
</dbReference>
<dbReference type="Pfam" id="PF13246">
    <property type="entry name" value="Cation_ATPase"/>
    <property type="match status" value="1"/>
</dbReference>
<dbReference type="Gene3D" id="2.70.150.10">
    <property type="entry name" value="Calcium-transporting ATPase, cytoplasmic transduction domain A"/>
    <property type="match status" value="1"/>
</dbReference>
<dbReference type="GO" id="GO:0005388">
    <property type="term" value="F:P-type calcium transporter activity"/>
    <property type="evidence" value="ECO:0007669"/>
    <property type="project" value="UniProtKB-EC"/>
</dbReference>
<sequence>MDPTTSTAGGHASRFSLSPADLSGVLDPKSIRALLKLGGIEGLVAKLATDRSKGLSASEDLSLRKSQYGENFLPPKVSRSFLGLCYDAMKDKILIMLSVAAVVSLALGLYETFGQPAEIDSEGKKEPKVEWVEGVAIIVAIVIVVVVGAVNDYNKERQFAKLNSKKEDRTVVVIRDSSKVVISIKDVVVGDLLVLEVGDVIPADGILVDGTCECDESSLTGETNTIIKVPADVAENWIHNQTDDSLDLGIKGCPDPMVISGSKLLSGQATALVVSVGEHSLHGKIMSSLQIETEETPLQVRLNGLADGIAKFGLIAALILFIVLFIKFCVSLNGEYKNFTGPEKGTKFLNILITAITIVVVAVPEGLPLAVTLALAFATTRMAKDGNLVRVLKSCEVMGGATAVCSDKTGTLTENKMKVVKGLVGTASFDDTHNNSSIANSPAVIQETSNDLINSLKDNILLNSTAFETVEEVEDEVAAPTGLFSKFKKPTEERKTEKTPYVGSKTESALLIFSQNFHDYSKQSLSEFRRVNSDRIVQVIPFESSRKWGGIVVKTSWGFRLYIKGAAELVFDRCKSRIAEGGEVKAITSDSKAKIDSTINSYAEGALRTLTLAHRDFKGVSDWPPRELRQSGLNIEAKPIADPELLFGEVTERETLDTNESREQGVPMIFVGNEVDSATESNDGLILDAIVGIQDPLRPGVKSAISKCAQAGVRVRMVTGDSVVTARAISMECGILDEENVSVPESCMEGPKFRALSERDRIEIVPRLCVLARSSPEDKRVLVDTLRKLGEVVAVTGDGTNDAPALKLADVGFSMGIAGTEVAREASDIILMTDDFSAIVDAIKWGRTVSCSIRKFVQFQLTVNVTAVVLTFVSAVADSEGRSVLTAVQLLWVNLIMDTLAALALATDKPDDSLLNRKPAGRTAPLISVSMWKMIFGQSFVQLIITFVLHFAGGSIFFGSDVSDHQKEQISALTFNAFVWLQFFNLFLTRKLDEGDGLTKIKERITMDNLNFTSHLFRNWYFISIAVIIGGFQILIMFVGGAAFSIAHQTGGMWGTAIICGILSLPWGVVIRIIPDVWASKVFPTRAYLLVSKLWTRRKKVKDVEKQDSEAGNASDPVYKAKEYLTVNPPAKGGSLRDWWSNRSRTSSESTLYGGQSSSVSFQTDDASSAVPSTVVASIIPSVVGGSVAGWHTSEQKT</sequence>
<comment type="function">
    <text evidence="16">This magnesium-dependent enzyme catalyzes the hydrolysis of ATP coupled with the transport of calcium. Transports the calcium to the vacuole and participates in the control of the cytosolic free calcium.</text>
</comment>
<feature type="transmembrane region" description="Helical" evidence="17">
    <location>
        <begin position="93"/>
        <end position="111"/>
    </location>
</feature>
<keyword evidence="5 17" id="KW-0812">Transmembrane</keyword>
<accession>W6MUB2</accession>
<comment type="caution">
    <text evidence="17">Lacks conserved residue(s) required for the propagation of feature annotation.</text>
</comment>
<dbReference type="EC" id="7.2.2.10" evidence="17"/>
<keyword evidence="2 17" id="KW-0813">Transport</keyword>
<comment type="subcellular location">
    <subcellularLocation>
        <location evidence="17">Membrane</location>
        <topology evidence="17">Multi-pass membrane protein</topology>
    </subcellularLocation>
    <subcellularLocation>
        <location evidence="1">Vacuole membrane</location>
        <topology evidence="1">Multi-pass membrane protein</topology>
    </subcellularLocation>
</comment>
<dbReference type="InterPro" id="IPR001757">
    <property type="entry name" value="P_typ_ATPase"/>
</dbReference>
<keyword evidence="8 17" id="KW-0106">Calcium</keyword>
<evidence type="ECO:0000256" key="4">
    <source>
        <dbReference type="ARBA" id="ARBA00022568"/>
    </source>
</evidence>
<reference evidence="19" key="1">
    <citation type="submission" date="2013-12" db="EMBL/GenBank/DDBJ databases">
        <authorList>
            <person name="Genoscope - CEA"/>
        </authorList>
    </citation>
    <scope>NUCLEOTIDE SEQUENCE</scope>
    <source>
        <strain evidence="19">CBS 1993</strain>
    </source>
</reference>
<dbReference type="Gene3D" id="1.20.1110.10">
    <property type="entry name" value="Calcium-transporting ATPase, transmembrane domain"/>
    <property type="match status" value="1"/>
</dbReference>
<feature type="transmembrane region" description="Helical" evidence="17">
    <location>
        <begin position="970"/>
        <end position="988"/>
    </location>
</feature>
<dbReference type="AlphaFoldDB" id="W6MUB2"/>
<dbReference type="PANTHER" id="PTHR24093:SF369">
    <property type="entry name" value="CALCIUM-TRANSPORTING ATPASE"/>
    <property type="match status" value="1"/>
</dbReference>
<evidence type="ECO:0000259" key="18">
    <source>
        <dbReference type="SMART" id="SM00831"/>
    </source>
</evidence>
<feature type="domain" description="Cation-transporting P-type ATPase N-terminal" evidence="18">
    <location>
        <begin position="36"/>
        <end position="109"/>
    </location>
</feature>
<dbReference type="GO" id="GO:0006874">
    <property type="term" value="P:intracellular calcium ion homeostasis"/>
    <property type="evidence" value="ECO:0007669"/>
    <property type="project" value="EnsemblFungi"/>
</dbReference>
<proteinExistence type="inferred from homology"/>
<dbReference type="InterPro" id="IPR008250">
    <property type="entry name" value="ATPase_P-typ_transduc_dom_A_sf"/>
</dbReference>
<dbReference type="SFLD" id="SFLDG00002">
    <property type="entry name" value="C1.7:_P-type_atpase_like"/>
    <property type="match status" value="1"/>
</dbReference>
<evidence type="ECO:0000256" key="16">
    <source>
        <dbReference type="ARBA" id="ARBA00059328"/>
    </source>
</evidence>
<dbReference type="PROSITE" id="PS00154">
    <property type="entry name" value="ATPASE_E1_E2"/>
    <property type="match status" value="1"/>
</dbReference>
<dbReference type="InterPro" id="IPR023214">
    <property type="entry name" value="HAD_sf"/>
</dbReference>
<dbReference type="InterPro" id="IPR018303">
    <property type="entry name" value="ATPase_P-typ_P_site"/>
</dbReference>
<keyword evidence="13 17" id="KW-0406">Ion transport</keyword>
<name>W6MUB2_9ASCO</name>
<dbReference type="Gene3D" id="3.40.1110.10">
    <property type="entry name" value="Calcium-transporting ATPase, cytoplasmic domain N"/>
    <property type="match status" value="1"/>
</dbReference>
<evidence type="ECO:0000256" key="2">
    <source>
        <dbReference type="ARBA" id="ARBA00022448"/>
    </source>
</evidence>
<evidence type="ECO:0000256" key="8">
    <source>
        <dbReference type="ARBA" id="ARBA00022837"/>
    </source>
</evidence>
<reference evidence="19" key="2">
    <citation type="submission" date="2014-02" db="EMBL/GenBank/DDBJ databases">
        <title>Complete DNA sequence of /Kuraishia capsulata/ illustrates novel genomic features among budding yeasts (/Saccharomycotina/).</title>
        <authorList>
            <person name="Morales L."/>
            <person name="Noel B."/>
            <person name="Porcel B."/>
            <person name="Marcet-Houben M."/>
            <person name="Hullo M-F."/>
            <person name="Sacerdot C."/>
            <person name="Tekaia F."/>
            <person name="Leh-Louis V."/>
            <person name="Despons L."/>
            <person name="Khanna V."/>
            <person name="Aury J-M."/>
            <person name="Barbe V."/>
            <person name="Couloux A."/>
            <person name="Labadie K."/>
            <person name="Pelletier E."/>
            <person name="Souciet J-L."/>
            <person name="Boekhout T."/>
            <person name="Gabaldon T."/>
            <person name="Wincker P."/>
            <person name="Dujon B."/>
        </authorList>
    </citation>
    <scope>NUCLEOTIDE SEQUENCE</scope>
    <source>
        <strain evidence="19">CBS 1993</strain>
    </source>
</reference>
<evidence type="ECO:0000256" key="11">
    <source>
        <dbReference type="ARBA" id="ARBA00022967"/>
    </source>
</evidence>
<dbReference type="HOGENOM" id="CLU_002360_9_3_1"/>
<dbReference type="SFLD" id="SFLDS00003">
    <property type="entry name" value="Haloacid_Dehalogenase"/>
    <property type="match status" value="1"/>
</dbReference>
<keyword evidence="9 17" id="KW-0067">ATP-binding</keyword>
<dbReference type="PRINTS" id="PR00119">
    <property type="entry name" value="CATATPASE"/>
</dbReference>
<evidence type="ECO:0000256" key="1">
    <source>
        <dbReference type="ARBA" id="ARBA00004128"/>
    </source>
</evidence>
<dbReference type="PANTHER" id="PTHR24093">
    <property type="entry name" value="CATION TRANSPORTING ATPASE"/>
    <property type="match status" value="1"/>
</dbReference>
<dbReference type="GO" id="GO:0000329">
    <property type="term" value="C:fungal-type vacuole membrane"/>
    <property type="evidence" value="ECO:0007669"/>
    <property type="project" value="EnsemblFungi"/>
</dbReference>
<dbReference type="GO" id="GO:0046872">
    <property type="term" value="F:metal ion binding"/>
    <property type="evidence" value="ECO:0007669"/>
    <property type="project" value="UniProtKB-KW"/>
</dbReference>
<comment type="catalytic activity">
    <reaction evidence="15 17">
        <text>Ca(2+)(in) + ATP + H2O = Ca(2+)(out) + ADP + phosphate + H(+)</text>
        <dbReference type="Rhea" id="RHEA:18105"/>
        <dbReference type="ChEBI" id="CHEBI:15377"/>
        <dbReference type="ChEBI" id="CHEBI:15378"/>
        <dbReference type="ChEBI" id="CHEBI:29108"/>
        <dbReference type="ChEBI" id="CHEBI:30616"/>
        <dbReference type="ChEBI" id="CHEBI:43474"/>
        <dbReference type="ChEBI" id="CHEBI:456216"/>
        <dbReference type="EC" id="7.2.2.10"/>
    </reaction>
</comment>
<keyword evidence="20" id="KW-1185">Reference proteome</keyword>
<dbReference type="GeneID" id="34522459"/>
<evidence type="ECO:0000256" key="15">
    <source>
        <dbReference type="ARBA" id="ARBA00048694"/>
    </source>
</evidence>
<evidence type="ECO:0000256" key="10">
    <source>
        <dbReference type="ARBA" id="ARBA00022842"/>
    </source>
</evidence>
<keyword evidence="10" id="KW-0460">Magnesium</keyword>
<dbReference type="EMBL" id="HG793130">
    <property type="protein sequence ID" value="CDK29082.1"/>
    <property type="molecule type" value="Genomic_DNA"/>
</dbReference>
<dbReference type="Pfam" id="PF00690">
    <property type="entry name" value="Cation_ATPase_N"/>
    <property type="match status" value="1"/>
</dbReference>
<evidence type="ECO:0000313" key="20">
    <source>
        <dbReference type="Proteomes" id="UP000019384"/>
    </source>
</evidence>
<keyword evidence="4 17" id="KW-0109">Calcium transport</keyword>
<evidence type="ECO:0000256" key="3">
    <source>
        <dbReference type="ARBA" id="ARBA00022554"/>
    </source>
</evidence>
<keyword evidence="7 17" id="KW-0547">Nucleotide-binding</keyword>
<evidence type="ECO:0000256" key="9">
    <source>
        <dbReference type="ARBA" id="ARBA00022840"/>
    </source>
</evidence>
<protein>
    <recommendedName>
        <fullName evidence="17">Calcium-transporting ATPase</fullName>
        <ecNumber evidence="17">7.2.2.10</ecNumber>
    </recommendedName>
</protein>
<dbReference type="Gene3D" id="3.40.50.1000">
    <property type="entry name" value="HAD superfamily/HAD-like"/>
    <property type="match status" value="1"/>
</dbReference>
<dbReference type="InterPro" id="IPR006068">
    <property type="entry name" value="ATPase_P-typ_cation-transptr_C"/>
</dbReference>
<dbReference type="SUPFAM" id="SSF56784">
    <property type="entry name" value="HAD-like"/>
    <property type="match status" value="1"/>
</dbReference>
<dbReference type="FunFam" id="3.40.50.1000:FF:000018">
    <property type="entry name" value="Calcium-transporting ATPase"/>
    <property type="match status" value="1"/>
</dbReference>
<feature type="transmembrane region" description="Helical" evidence="17">
    <location>
        <begin position="348"/>
        <end position="378"/>
    </location>
</feature>
<dbReference type="InterPro" id="IPR006408">
    <property type="entry name" value="P-type_ATPase_IIB"/>
</dbReference>
<evidence type="ECO:0000256" key="12">
    <source>
        <dbReference type="ARBA" id="ARBA00022989"/>
    </source>
</evidence>
<organism evidence="19 20">
    <name type="scientific">Kuraishia capsulata CBS 1993</name>
    <dbReference type="NCBI Taxonomy" id="1382522"/>
    <lineage>
        <taxon>Eukaryota</taxon>
        <taxon>Fungi</taxon>
        <taxon>Dikarya</taxon>
        <taxon>Ascomycota</taxon>
        <taxon>Saccharomycotina</taxon>
        <taxon>Pichiomycetes</taxon>
        <taxon>Pichiales</taxon>
        <taxon>Pichiaceae</taxon>
        <taxon>Kuraishia</taxon>
    </lineage>
</organism>
<dbReference type="InterPro" id="IPR004014">
    <property type="entry name" value="ATPase_P-typ_cation-transptr_N"/>
</dbReference>
<feature type="transmembrane region" description="Helical" evidence="17">
    <location>
        <begin position="1053"/>
        <end position="1074"/>
    </location>
</feature>
<evidence type="ECO:0000256" key="14">
    <source>
        <dbReference type="ARBA" id="ARBA00023136"/>
    </source>
</evidence>
<feature type="transmembrane region" description="Helical" evidence="17">
    <location>
        <begin position="131"/>
        <end position="151"/>
    </location>
</feature>
<dbReference type="InterPro" id="IPR023298">
    <property type="entry name" value="ATPase_P-typ_TM_dom_sf"/>
</dbReference>
<evidence type="ECO:0000256" key="17">
    <source>
        <dbReference type="RuleBase" id="RU361146"/>
    </source>
</evidence>
<evidence type="ECO:0000256" key="5">
    <source>
        <dbReference type="ARBA" id="ARBA00022692"/>
    </source>
</evidence>
<dbReference type="InterPro" id="IPR044492">
    <property type="entry name" value="P_typ_ATPase_HD_dom"/>
</dbReference>
<dbReference type="NCBIfam" id="TIGR01517">
    <property type="entry name" value="ATPase-IIB_Ca"/>
    <property type="match status" value="1"/>
</dbReference>
<keyword evidence="11" id="KW-1278">Translocase</keyword>
<dbReference type="SUPFAM" id="SSF81660">
    <property type="entry name" value="Metal cation-transporting ATPase, ATP-binding domain N"/>
    <property type="match status" value="1"/>
</dbReference>
<dbReference type="GO" id="GO:0005886">
    <property type="term" value="C:plasma membrane"/>
    <property type="evidence" value="ECO:0007669"/>
    <property type="project" value="TreeGrafter"/>
</dbReference>
<dbReference type="RefSeq" id="XP_022461071.1">
    <property type="nucleotide sequence ID" value="XM_022606216.1"/>
</dbReference>
<keyword evidence="3" id="KW-0926">Vacuole</keyword>
<evidence type="ECO:0000256" key="13">
    <source>
        <dbReference type="ARBA" id="ARBA00023065"/>
    </source>
</evidence>